<reference evidence="1 2" key="1">
    <citation type="submission" date="2024-01" db="EMBL/GenBank/DDBJ databases">
        <title>The complete chloroplast genome sequence of Lithospermum erythrorhizon: insights into the phylogenetic relationship among Boraginaceae species and the maternal lineages of purple gromwells.</title>
        <authorList>
            <person name="Okada T."/>
            <person name="Watanabe K."/>
        </authorList>
    </citation>
    <scope>NUCLEOTIDE SEQUENCE [LARGE SCALE GENOMIC DNA]</scope>
</reference>
<name>A0AAV3QMT8_LITER</name>
<dbReference type="AlphaFoldDB" id="A0AAV3QMT8"/>
<evidence type="ECO:0000313" key="1">
    <source>
        <dbReference type="EMBL" id="GAA0165374.1"/>
    </source>
</evidence>
<comment type="caution">
    <text evidence="1">The sequence shown here is derived from an EMBL/GenBank/DDBJ whole genome shotgun (WGS) entry which is preliminary data.</text>
</comment>
<organism evidence="1 2">
    <name type="scientific">Lithospermum erythrorhizon</name>
    <name type="common">Purple gromwell</name>
    <name type="synonym">Lithospermum officinale var. erythrorhizon</name>
    <dbReference type="NCBI Taxonomy" id="34254"/>
    <lineage>
        <taxon>Eukaryota</taxon>
        <taxon>Viridiplantae</taxon>
        <taxon>Streptophyta</taxon>
        <taxon>Embryophyta</taxon>
        <taxon>Tracheophyta</taxon>
        <taxon>Spermatophyta</taxon>
        <taxon>Magnoliopsida</taxon>
        <taxon>eudicotyledons</taxon>
        <taxon>Gunneridae</taxon>
        <taxon>Pentapetalae</taxon>
        <taxon>asterids</taxon>
        <taxon>lamiids</taxon>
        <taxon>Boraginales</taxon>
        <taxon>Boraginaceae</taxon>
        <taxon>Boraginoideae</taxon>
        <taxon>Lithospermeae</taxon>
        <taxon>Lithospermum</taxon>
    </lineage>
</organism>
<accession>A0AAV3QMT8</accession>
<protein>
    <submittedName>
        <fullName evidence="1">Uncharacterized protein</fullName>
    </submittedName>
</protein>
<evidence type="ECO:0000313" key="2">
    <source>
        <dbReference type="Proteomes" id="UP001454036"/>
    </source>
</evidence>
<gene>
    <name evidence="1" type="ORF">LIER_39967</name>
</gene>
<dbReference type="Proteomes" id="UP001454036">
    <property type="component" value="Unassembled WGS sequence"/>
</dbReference>
<keyword evidence="2" id="KW-1185">Reference proteome</keyword>
<sequence>MNLRLTSERLSRPQNPKDCWCTIVFFFGANFLAHLAGWELEAGGSLANLFNIEGILARGIVVEGGFIAVAPRKRGSRFGDH</sequence>
<proteinExistence type="predicted"/>
<dbReference type="EMBL" id="BAABME010022261">
    <property type="protein sequence ID" value="GAA0165374.1"/>
    <property type="molecule type" value="Genomic_DNA"/>
</dbReference>